<dbReference type="Proteomes" id="UP000245778">
    <property type="component" value="Unassembled WGS sequence"/>
</dbReference>
<name>A0A2U1CCQ3_9FIRM</name>
<evidence type="ECO:0000313" key="1">
    <source>
        <dbReference type="EMBL" id="PVY58660.1"/>
    </source>
</evidence>
<dbReference type="AlphaFoldDB" id="A0A2U1CCQ3"/>
<organism evidence="1 2">
    <name type="scientific">Intestinimonas butyriciproducens</name>
    <dbReference type="NCBI Taxonomy" id="1297617"/>
    <lineage>
        <taxon>Bacteria</taxon>
        <taxon>Bacillati</taxon>
        <taxon>Bacillota</taxon>
        <taxon>Clostridia</taxon>
        <taxon>Eubacteriales</taxon>
        <taxon>Intestinimonas</taxon>
    </lineage>
</organism>
<dbReference type="GeneID" id="93229002"/>
<sequence length="88" mass="10406">MFYTMEEAAVIGGFLELYLERDSVDPAVREQHRRFRQGLMRGALERADYEWAAAALGFLRPQWWPEHEDHRTLENALLKTRTLASKRE</sequence>
<proteinExistence type="predicted"/>
<reference evidence="1 2" key="1">
    <citation type="submission" date="2018-04" db="EMBL/GenBank/DDBJ databases">
        <title>Genomic Encyclopedia of Type Strains, Phase IV (KMG-IV): sequencing the most valuable type-strain genomes for metagenomic binning, comparative biology and taxonomic classification.</title>
        <authorList>
            <person name="Goeker M."/>
        </authorList>
    </citation>
    <scope>NUCLEOTIDE SEQUENCE [LARGE SCALE GENOMIC DNA]</scope>
    <source>
        <strain evidence="1 2">DSM 26588</strain>
    </source>
</reference>
<accession>A0A2U1CCQ3</accession>
<gene>
    <name evidence="1" type="ORF">C7373_104259</name>
</gene>
<dbReference type="OrthoDB" id="2085148at2"/>
<dbReference type="EMBL" id="QEKK01000004">
    <property type="protein sequence ID" value="PVY58660.1"/>
    <property type="molecule type" value="Genomic_DNA"/>
</dbReference>
<dbReference type="RefSeq" id="WP_116722044.1">
    <property type="nucleotide sequence ID" value="NZ_CP011524.1"/>
</dbReference>
<protein>
    <submittedName>
        <fullName evidence="1">Uncharacterized protein</fullName>
    </submittedName>
</protein>
<comment type="caution">
    <text evidence="1">The sequence shown here is derived from an EMBL/GenBank/DDBJ whole genome shotgun (WGS) entry which is preliminary data.</text>
</comment>
<evidence type="ECO:0000313" key="2">
    <source>
        <dbReference type="Proteomes" id="UP000245778"/>
    </source>
</evidence>